<keyword evidence="5" id="KW-0732">Signal</keyword>
<dbReference type="PANTHER" id="PTHR10188:SF8">
    <property type="entry name" value="THREONINE ASPARTASE 1"/>
    <property type="match status" value="1"/>
</dbReference>
<proteinExistence type="predicted"/>
<reference evidence="6 7" key="1">
    <citation type="journal article" date="2010" name="Science">
        <title>Genomic analysis of organismal complexity in the multicellular green alga Volvox carteri.</title>
        <authorList>
            <person name="Prochnik S.E."/>
            <person name="Umen J."/>
            <person name="Nedelcu A.M."/>
            <person name="Hallmann A."/>
            <person name="Miller S.M."/>
            <person name="Nishii I."/>
            <person name="Ferris P."/>
            <person name="Kuo A."/>
            <person name="Mitros T."/>
            <person name="Fritz-Laylin L.K."/>
            <person name="Hellsten U."/>
            <person name="Chapman J."/>
            <person name="Simakov O."/>
            <person name="Rensing S.A."/>
            <person name="Terry A."/>
            <person name="Pangilinan J."/>
            <person name="Kapitonov V."/>
            <person name="Jurka J."/>
            <person name="Salamov A."/>
            <person name="Shapiro H."/>
            <person name="Schmutz J."/>
            <person name="Grimwood J."/>
            <person name="Lindquist E."/>
            <person name="Lucas S."/>
            <person name="Grigoriev I.V."/>
            <person name="Schmitt R."/>
            <person name="Kirk D."/>
            <person name="Rokhsar D.S."/>
        </authorList>
    </citation>
    <scope>NUCLEOTIDE SEQUENCE [LARGE SCALE GENOMIC DNA]</scope>
    <source>
        <strain evidence="7">f. Nagariensis / Eve</strain>
    </source>
</reference>
<feature type="region of interest" description="Disordered" evidence="4">
    <location>
        <begin position="518"/>
        <end position="542"/>
    </location>
</feature>
<evidence type="ECO:0008006" key="8">
    <source>
        <dbReference type="Google" id="ProtNLM"/>
    </source>
</evidence>
<dbReference type="GO" id="GO:0005737">
    <property type="term" value="C:cytoplasm"/>
    <property type="evidence" value="ECO:0007669"/>
    <property type="project" value="TreeGrafter"/>
</dbReference>
<dbReference type="eggNOG" id="KOG1592">
    <property type="taxonomic scope" value="Eukaryota"/>
</dbReference>
<accession>D8UEP4</accession>
<evidence type="ECO:0000256" key="2">
    <source>
        <dbReference type="PIRSR" id="PIRSR600246-1"/>
    </source>
</evidence>
<evidence type="ECO:0000313" key="7">
    <source>
        <dbReference type="Proteomes" id="UP000001058"/>
    </source>
</evidence>
<evidence type="ECO:0000256" key="3">
    <source>
        <dbReference type="PIRSR" id="PIRSR600246-3"/>
    </source>
</evidence>
<dbReference type="STRING" id="3068.D8UEP4"/>
<feature type="chain" id="PRO_5003124445" description="Asparaginase" evidence="5">
    <location>
        <begin position="28"/>
        <end position="542"/>
    </location>
</feature>
<sequence>MTFGRQAMTAACRAAAAVLACGGSAEAGVAAADSPVTNAGTGSSLNLMGRVECDAAVMAGDGRFGAVGAVAGVYNPILAAAALTRDASEPLSCGRVRPMLLVGEGARSYAYGAGLAVWCPEQPVPPEFQVTPASLAAWRKYIDMIRRAAVATETTAATTRVNEQRYALTRGVGPAAGAAGAGGRGPAAMTAQFSAGEAATAAAAAAAAAVPIPMTTAVTAAAAPRPPSHIHDGQLYGTAAAATAVGLQPTITTDTNSTAMESIGVYQLCTALEMTAGLTPTAAVGDGQRTCAGDHAVRQSDLDPENLDPPNIFPSGEANGSCNANTTSSLPLLRTKRARRVSSCTASGTAADGVSAADRDSGQGYETNTSLYDNGDEEDMLYDTVGAVCVDFRGCLAAGVSSGGIAVKFPGRVGEAAMYGSGCWAQNPWACDTCTAAAAAAAAAGTAASNGANTLALLPPRPPRHLLPSPPPAAAASGPYHSSRRQRYCHCRPGFAASVTGVGEAVIRADLARQRDSLRSAAPATCPGDGGRGCGGGDGKVV</sequence>
<organism evidence="7">
    <name type="scientific">Volvox carteri f. nagariensis</name>
    <dbReference type="NCBI Taxonomy" id="3068"/>
    <lineage>
        <taxon>Eukaryota</taxon>
        <taxon>Viridiplantae</taxon>
        <taxon>Chlorophyta</taxon>
        <taxon>core chlorophytes</taxon>
        <taxon>Chlorophyceae</taxon>
        <taxon>CS clade</taxon>
        <taxon>Chlamydomonadales</taxon>
        <taxon>Volvocaceae</taxon>
        <taxon>Volvox</taxon>
    </lineage>
</organism>
<name>D8UEP4_VOLCA</name>
<feature type="signal peptide" evidence="5">
    <location>
        <begin position="1"/>
        <end position="27"/>
    </location>
</feature>
<evidence type="ECO:0000256" key="1">
    <source>
        <dbReference type="ARBA" id="ARBA00011601"/>
    </source>
</evidence>
<dbReference type="SUPFAM" id="SSF56235">
    <property type="entry name" value="N-terminal nucleophile aminohydrolases (Ntn hydrolases)"/>
    <property type="match status" value="1"/>
</dbReference>
<dbReference type="InterPro" id="IPR029055">
    <property type="entry name" value="Ntn_hydrolases_N"/>
</dbReference>
<feature type="compositionally biased region" description="Gly residues" evidence="4">
    <location>
        <begin position="528"/>
        <end position="542"/>
    </location>
</feature>
<feature type="region of interest" description="Disordered" evidence="4">
    <location>
        <begin position="350"/>
        <end position="372"/>
    </location>
</feature>
<comment type="subunit">
    <text evidence="1">Heterotetramer of two alpha and two beta chains arranged as a dimer of alpha/beta heterodimers.</text>
</comment>
<dbReference type="KEGG" id="vcn:VOLCADRAFT_98191"/>
<keyword evidence="7" id="KW-1185">Reference proteome</keyword>
<dbReference type="GO" id="GO:0004298">
    <property type="term" value="F:threonine-type endopeptidase activity"/>
    <property type="evidence" value="ECO:0007669"/>
    <property type="project" value="TreeGrafter"/>
</dbReference>
<feature type="site" description="Cleavage; by autolysis" evidence="3">
    <location>
        <begin position="383"/>
        <end position="384"/>
    </location>
</feature>
<dbReference type="Gene3D" id="3.60.20.30">
    <property type="entry name" value="(Glycosyl)asparaginase"/>
    <property type="match status" value="1"/>
</dbReference>
<gene>
    <name evidence="6" type="ORF">VOLCADRAFT_98191</name>
</gene>
<dbReference type="InParanoid" id="D8UEP4"/>
<dbReference type="AlphaFoldDB" id="D8UEP4"/>
<feature type="active site" description="Nucleophile" evidence="2">
    <location>
        <position position="384"/>
    </location>
</feature>
<dbReference type="GeneID" id="9620639"/>
<dbReference type="PANTHER" id="PTHR10188">
    <property type="entry name" value="L-ASPARAGINASE"/>
    <property type="match status" value="1"/>
</dbReference>
<evidence type="ECO:0000313" key="6">
    <source>
        <dbReference type="EMBL" id="EFJ41803.1"/>
    </source>
</evidence>
<evidence type="ECO:0000256" key="5">
    <source>
        <dbReference type="SAM" id="SignalP"/>
    </source>
</evidence>
<dbReference type="EMBL" id="GL378390">
    <property type="protein sequence ID" value="EFJ41803.1"/>
    <property type="molecule type" value="Genomic_DNA"/>
</dbReference>
<dbReference type="InterPro" id="IPR000246">
    <property type="entry name" value="Peptidase_T2"/>
</dbReference>
<feature type="region of interest" description="Disordered" evidence="4">
    <location>
        <begin position="454"/>
        <end position="480"/>
    </location>
</feature>
<dbReference type="OrthoDB" id="550252at2759"/>
<dbReference type="GO" id="GO:0051604">
    <property type="term" value="P:protein maturation"/>
    <property type="evidence" value="ECO:0007669"/>
    <property type="project" value="TreeGrafter"/>
</dbReference>
<dbReference type="Proteomes" id="UP000001058">
    <property type="component" value="Unassembled WGS sequence"/>
</dbReference>
<dbReference type="RefSeq" id="XP_002957149.1">
    <property type="nucleotide sequence ID" value="XM_002957103.1"/>
</dbReference>
<protein>
    <recommendedName>
        <fullName evidence="8">Asparaginase</fullName>
    </recommendedName>
</protein>
<dbReference type="Pfam" id="PF01112">
    <property type="entry name" value="Asparaginase_2"/>
    <property type="match status" value="2"/>
</dbReference>
<evidence type="ECO:0000256" key="4">
    <source>
        <dbReference type="SAM" id="MobiDB-lite"/>
    </source>
</evidence>